<proteinExistence type="predicted"/>
<keyword evidence="1" id="KW-1133">Transmembrane helix</keyword>
<feature type="transmembrane region" description="Helical" evidence="1">
    <location>
        <begin position="37"/>
        <end position="56"/>
    </location>
</feature>
<protein>
    <submittedName>
        <fullName evidence="2">Uncharacterized protein</fullName>
    </submittedName>
</protein>
<evidence type="ECO:0000313" key="3">
    <source>
        <dbReference type="Proteomes" id="UP000886520"/>
    </source>
</evidence>
<dbReference type="EMBL" id="JABFUD020000007">
    <property type="protein sequence ID" value="KAI5077177.1"/>
    <property type="molecule type" value="Genomic_DNA"/>
</dbReference>
<feature type="transmembrane region" description="Helical" evidence="1">
    <location>
        <begin position="63"/>
        <end position="83"/>
    </location>
</feature>
<keyword evidence="3" id="KW-1185">Reference proteome</keyword>
<dbReference type="Proteomes" id="UP000886520">
    <property type="component" value="Chromosome 7"/>
</dbReference>
<name>A0A9D4V0P3_ADICA</name>
<reference evidence="2" key="1">
    <citation type="submission" date="2021-01" db="EMBL/GenBank/DDBJ databases">
        <title>Adiantum capillus-veneris genome.</title>
        <authorList>
            <person name="Fang Y."/>
            <person name="Liao Q."/>
        </authorList>
    </citation>
    <scope>NUCLEOTIDE SEQUENCE</scope>
    <source>
        <strain evidence="2">H3</strain>
        <tissue evidence="2">Leaf</tissue>
    </source>
</reference>
<organism evidence="2 3">
    <name type="scientific">Adiantum capillus-veneris</name>
    <name type="common">Maidenhair fern</name>
    <dbReference type="NCBI Taxonomy" id="13818"/>
    <lineage>
        <taxon>Eukaryota</taxon>
        <taxon>Viridiplantae</taxon>
        <taxon>Streptophyta</taxon>
        <taxon>Embryophyta</taxon>
        <taxon>Tracheophyta</taxon>
        <taxon>Polypodiopsida</taxon>
        <taxon>Polypodiidae</taxon>
        <taxon>Polypodiales</taxon>
        <taxon>Pteridineae</taxon>
        <taxon>Pteridaceae</taxon>
        <taxon>Vittarioideae</taxon>
        <taxon>Adiantum</taxon>
    </lineage>
</organism>
<gene>
    <name evidence="2" type="ORF">GOP47_0007001</name>
</gene>
<sequence length="90" mass="9776">MHRGSAALLGRRSVLLLLFPVLSCCIVVFSVDLWWIGAFYCAALLRCVALLCCVVSPADLWRFGVTCGSSMAFVLIFGWYGAIDGIGWLG</sequence>
<keyword evidence="1" id="KW-0812">Transmembrane</keyword>
<dbReference type="AlphaFoldDB" id="A0A9D4V0P3"/>
<feature type="transmembrane region" description="Helical" evidence="1">
    <location>
        <begin position="12"/>
        <end position="31"/>
    </location>
</feature>
<comment type="caution">
    <text evidence="2">The sequence shown here is derived from an EMBL/GenBank/DDBJ whole genome shotgun (WGS) entry which is preliminary data.</text>
</comment>
<keyword evidence="1" id="KW-0472">Membrane</keyword>
<evidence type="ECO:0000313" key="2">
    <source>
        <dbReference type="EMBL" id="KAI5077177.1"/>
    </source>
</evidence>
<evidence type="ECO:0000256" key="1">
    <source>
        <dbReference type="SAM" id="Phobius"/>
    </source>
</evidence>
<accession>A0A9D4V0P3</accession>